<evidence type="ECO:0000256" key="1">
    <source>
        <dbReference type="ARBA" id="ARBA00001971"/>
    </source>
</evidence>
<feature type="transmembrane region" description="Helical" evidence="11">
    <location>
        <begin position="77"/>
        <end position="98"/>
    </location>
</feature>
<dbReference type="NCBIfam" id="NF010073">
    <property type="entry name" value="PRK13554.1"/>
    <property type="match status" value="1"/>
</dbReference>
<protein>
    <submittedName>
        <fullName evidence="12">Succinate dehydrogenase subunit C</fullName>
        <ecNumber evidence="12">1.3.5.1</ecNumber>
    </submittedName>
</protein>
<evidence type="ECO:0000256" key="11">
    <source>
        <dbReference type="SAM" id="Phobius"/>
    </source>
</evidence>
<dbReference type="GO" id="GO:0046872">
    <property type="term" value="F:metal ion binding"/>
    <property type="evidence" value="ECO:0007669"/>
    <property type="project" value="UniProtKB-KW"/>
</dbReference>
<evidence type="ECO:0000313" key="12">
    <source>
        <dbReference type="EMBL" id="AQS38223.1"/>
    </source>
</evidence>
<sequence>MTVRTLLPASSILGIAGHPWSAKADKIQSATGILLGCFLLVHLHFESSILLGKEAFYQVVQILEGGMFSETGHGFPIVTKIFSILILLVVILHAAVALRRFPAQLGQWRALRRHMNVIKHKDSHAWFWQLVTGFILFFLAPVHIFTMITNPEIGPHLSAERVYHANAWLLYALLLPAVVIHAMIGLYRVAVKWGFTANRSGLRKLAKVMIIYLITIGVFSLVSYIYLGHGLSLPIEPYVPTGH</sequence>
<dbReference type="InterPro" id="IPR034804">
    <property type="entry name" value="SQR/QFR_C/D"/>
</dbReference>
<comment type="subcellular location">
    <subcellularLocation>
        <location evidence="3">Membrane</location>
    </subcellularLocation>
</comment>
<dbReference type="GO" id="GO:0008177">
    <property type="term" value="F:succinate dehydrogenase (quinone) activity"/>
    <property type="evidence" value="ECO:0007669"/>
    <property type="project" value="UniProtKB-EC"/>
</dbReference>
<evidence type="ECO:0000256" key="3">
    <source>
        <dbReference type="ARBA" id="ARBA00004370"/>
    </source>
</evidence>
<dbReference type="Gene3D" id="1.20.1300.10">
    <property type="entry name" value="Fumarate reductase/succinate dehydrogenase, transmembrane subunit"/>
    <property type="match status" value="1"/>
</dbReference>
<keyword evidence="9 11" id="KW-0472">Membrane</keyword>
<evidence type="ECO:0000256" key="6">
    <source>
        <dbReference type="ARBA" id="ARBA00022723"/>
    </source>
</evidence>
<feature type="transmembrane region" description="Helical" evidence="11">
    <location>
        <begin position="125"/>
        <end position="148"/>
    </location>
</feature>
<keyword evidence="12" id="KW-0560">Oxidoreductase</keyword>
<keyword evidence="8 10" id="KW-0408">Iron</keyword>
<dbReference type="InterPro" id="IPR004224">
    <property type="entry name" value="Fum_red_B_TM"/>
</dbReference>
<dbReference type="RefSeq" id="WP_077753296.1">
    <property type="nucleotide sequence ID" value="NZ_CP014782.1"/>
</dbReference>
<dbReference type="Pfam" id="PF01127">
    <property type="entry name" value="Sdh_cyt"/>
    <property type="match status" value="1"/>
</dbReference>
<dbReference type="SUPFAM" id="SSF81343">
    <property type="entry name" value="Fumarate reductase respiratory complex transmembrane subunits"/>
    <property type="match status" value="1"/>
</dbReference>
<dbReference type="AlphaFoldDB" id="A0A1S6HRS7"/>
<keyword evidence="4 10" id="KW-0349">Heme</keyword>
<feature type="binding site" description="axial binding residue" evidence="10">
    <location>
        <position position="181"/>
    </location>
    <ligand>
        <name>heme b</name>
        <dbReference type="ChEBI" id="CHEBI:60344"/>
        <label>bD</label>
    </ligand>
    <ligandPart>
        <name>Fe</name>
        <dbReference type="ChEBI" id="CHEBI:18248"/>
    </ligandPart>
</feature>
<dbReference type="FunFam" id="1.20.1300.10:FF:000026">
    <property type="entry name" value="Quinol:fumarate reductase menaquinol-oxidizing subunit FrdC"/>
    <property type="match status" value="1"/>
</dbReference>
<feature type="binding site" description="axial binding residue" evidence="10">
    <location>
        <position position="93"/>
    </location>
    <ligand>
        <name>heme b</name>
        <dbReference type="ChEBI" id="CHEBI:60344"/>
        <label>bD</label>
    </ligand>
    <ligandPart>
        <name>Fe</name>
        <dbReference type="ChEBI" id="CHEBI:18248"/>
    </ligandPart>
</feature>
<comment type="function">
    <text evidence="2">Membrane-anchoring subunit of succinate dehydrogenase (SDH).</text>
</comment>
<evidence type="ECO:0000256" key="7">
    <source>
        <dbReference type="ARBA" id="ARBA00022989"/>
    </source>
</evidence>
<accession>A0A1S6HRS7</accession>
<feature type="binding site" description="axial binding residue" evidence="10">
    <location>
        <position position="42"/>
    </location>
    <ligand>
        <name>heme b</name>
        <dbReference type="ChEBI" id="CHEBI:60344"/>
        <label>bD</label>
    </ligand>
    <ligandPart>
        <name>Fe</name>
        <dbReference type="ChEBI" id="CHEBI:18248"/>
    </ligandPart>
</feature>
<keyword evidence="6 10" id="KW-0479">Metal-binding</keyword>
<name>A0A1S6HRS7_9GAMM</name>
<dbReference type="GO" id="GO:0016020">
    <property type="term" value="C:membrane"/>
    <property type="evidence" value="ECO:0007669"/>
    <property type="project" value="UniProtKB-SubCell"/>
</dbReference>
<keyword evidence="7 11" id="KW-1133">Transmembrane helix</keyword>
<feature type="binding site" description="axial binding residue" evidence="10">
    <location>
        <position position="143"/>
    </location>
    <ligand>
        <name>heme b</name>
        <dbReference type="ChEBI" id="CHEBI:60344"/>
        <label>bD</label>
    </ligand>
    <ligandPart>
        <name>Fe</name>
        <dbReference type="ChEBI" id="CHEBI:18248"/>
    </ligandPart>
</feature>
<dbReference type="KEGG" id="spsw:Sps_03076"/>
<comment type="cofactor">
    <cofactor evidence="1">
        <name>heme</name>
        <dbReference type="ChEBI" id="CHEBI:30413"/>
    </cofactor>
</comment>
<evidence type="ECO:0000256" key="8">
    <source>
        <dbReference type="ARBA" id="ARBA00023004"/>
    </source>
</evidence>
<dbReference type="GO" id="GO:0006099">
    <property type="term" value="P:tricarboxylic acid cycle"/>
    <property type="evidence" value="ECO:0007669"/>
    <property type="project" value="InterPro"/>
</dbReference>
<dbReference type="OrthoDB" id="9153108at2"/>
<keyword evidence="5 11" id="KW-0812">Transmembrane</keyword>
<reference evidence="12 13" key="1">
    <citation type="submission" date="2016-03" db="EMBL/GenBank/DDBJ databases">
        <title>Complete genome sequence of Shewanella psychrophila WP2, a deep sea bacterium isolated from west Pacific sediment.</title>
        <authorList>
            <person name="Xu G."/>
            <person name="Jian H."/>
        </authorList>
    </citation>
    <scope>NUCLEOTIDE SEQUENCE [LARGE SCALE GENOMIC DNA]</scope>
    <source>
        <strain evidence="12 13">WP2</strain>
    </source>
</reference>
<evidence type="ECO:0000256" key="2">
    <source>
        <dbReference type="ARBA" id="ARBA00004050"/>
    </source>
</evidence>
<dbReference type="NCBIfam" id="NF010072">
    <property type="entry name" value="PRK13553.1"/>
    <property type="match status" value="1"/>
</dbReference>
<feature type="transmembrane region" description="Helical" evidence="11">
    <location>
        <begin position="168"/>
        <end position="187"/>
    </location>
</feature>
<dbReference type="PIRSF" id="PIRSF000177">
    <property type="entry name" value="Fumar_rd_cyt_b"/>
    <property type="match status" value="1"/>
</dbReference>
<keyword evidence="13" id="KW-1185">Reference proteome</keyword>
<feature type="transmembrane region" description="Helical" evidence="11">
    <location>
        <begin position="208"/>
        <end position="227"/>
    </location>
</feature>
<evidence type="ECO:0000256" key="5">
    <source>
        <dbReference type="ARBA" id="ARBA00022692"/>
    </source>
</evidence>
<dbReference type="CDD" id="cd00581">
    <property type="entry name" value="QFR_TypeB_TM"/>
    <property type="match status" value="1"/>
</dbReference>
<dbReference type="InterPro" id="IPR000701">
    <property type="entry name" value="SuccDH_FuR_B_TM-su"/>
</dbReference>
<organism evidence="12 13">
    <name type="scientific">Shewanella psychrophila</name>
    <dbReference type="NCBI Taxonomy" id="225848"/>
    <lineage>
        <taxon>Bacteria</taxon>
        <taxon>Pseudomonadati</taxon>
        <taxon>Pseudomonadota</taxon>
        <taxon>Gammaproteobacteria</taxon>
        <taxon>Alteromonadales</taxon>
        <taxon>Shewanellaceae</taxon>
        <taxon>Shewanella</taxon>
    </lineage>
</organism>
<evidence type="ECO:0000313" key="13">
    <source>
        <dbReference type="Proteomes" id="UP000189545"/>
    </source>
</evidence>
<dbReference type="EC" id="1.3.5.1" evidence="12"/>
<evidence type="ECO:0000256" key="4">
    <source>
        <dbReference type="ARBA" id="ARBA00022617"/>
    </source>
</evidence>
<evidence type="ECO:0000256" key="9">
    <source>
        <dbReference type="ARBA" id="ARBA00023136"/>
    </source>
</evidence>
<dbReference type="EMBL" id="CP014782">
    <property type="protein sequence ID" value="AQS38223.1"/>
    <property type="molecule type" value="Genomic_DNA"/>
</dbReference>
<gene>
    <name evidence="12" type="ORF">Sps_03076</name>
</gene>
<dbReference type="Proteomes" id="UP000189545">
    <property type="component" value="Chromosome"/>
</dbReference>
<dbReference type="STRING" id="225848.Sps_03076"/>
<evidence type="ECO:0000256" key="10">
    <source>
        <dbReference type="PIRSR" id="PIRSR000177-1"/>
    </source>
</evidence>
<proteinExistence type="predicted"/>